<organism evidence="2">
    <name type="scientific">Enterobacter kobei</name>
    <dbReference type="NCBI Taxonomy" id="208224"/>
    <lineage>
        <taxon>Bacteria</taxon>
        <taxon>Pseudomonadati</taxon>
        <taxon>Pseudomonadota</taxon>
        <taxon>Gammaproteobacteria</taxon>
        <taxon>Enterobacterales</taxon>
        <taxon>Enterobacteriaceae</taxon>
        <taxon>Enterobacter</taxon>
        <taxon>Enterobacter cloacae complex</taxon>
    </lineage>
</organism>
<reference evidence="2 3" key="1">
    <citation type="journal article" date="2017" name="J. Antimicrob. Chemother.">
        <title>Characterization of the population structure, drug resistance mechanisms and plasmids of the community-associated Enterobacter cloacae complex in China.</title>
        <authorList>
            <person name="Zhou K."/>
            <person name="Yu W."/>
            <person name="Cao X."/>
            <person name="Shen P."/>
            <person name="Lu H."/>
            <person name="Luo Q."/>
            <person name="Rossen J.W.A."/>
            <person name="Xiao Y."/>
        </authorList>
    </citation>
    <scope>NUCLEOTIDE SEQUENCE [LARGE SCALE GENOMIC DNA]</scope>
    <source>
        <strain evidence="2">ECC1097</strain>
    </source>
</reference>
<dbReference type="Gene3D" id="3.90.1200.10">
    <property type="match status" value="1"/>
</dbReference>
<dbReference type="AlphaFoldDB" id="A0A2J0PKV9"/>
<gene>
    <name evidence="2" type="ORF">B9Q37_07100</name>
</gene>
<proteinExistence type="predicted"/>
<comment type="caution">
    <text evidence="2">The sequence shown here is derived from an EMBL/GenBank/DDBJ whole genome shotgun (WGS) entry which is preliminary data.</text>
</comment>
<sequence length="262" mass="29944">MSAMDLSKMGTARVALNTSDCDHIVIEKWPVSEVEWAFYKYVATELNQAVVATPKLLSADAALRQLSMEYIPYSVEQANVANDYAIAMLGRLHRYPAHSEWLYHTHTWTEKALENSLVLLALPEKSAQQLRRFQQCSNELFGYQSLVSGDSNAGNWGMRENGDLVLFDWERFGKGSPAIDLAPLIKGMGKKQMFMALSERYCELSSHKNIIDLAREIAIAKAWIVTEVITLLQKRQKAAFPIYLNWYREHLPDWLDNVKKML</sequence>
<dbReference type="InterPro" id="IPR011009">
    <property type="entry name" value="Kinase-like_dom_sf"/>
</dbReference>
<keyword evidence="2" id="KW-0808">Transferase</keyword>
<feature type="domain" description="Aminoglycoside phosphotransferase" evidence="1">
    <location>
        <begin position="46"/>
        <end position="185"/>
    </location>
</feature>
<dbReference type="OrthoDB" id="4833090at2"/>
<dbReference type="Pfam" id="PF01636">
    <property type="entry name" value="APH"/>
    <property type="match status" value="1"/>
</dbReference>
<protein>
    <submittedName>
        <fullName evidence="2">Aminoglycoside phosphotransferase</fullName>
    </submittedName>
</protein>
<name>A0A2J0PKV9_9ENTR</name>
<dbReference type="EMBL" id="NEEU01000003">
    <property type="protein sequence ID" value="PJD75342.1"/>
    <property type="molecule type" value="Genomic_DNA"/>
</dbReference>
<evidence type="ECO:0000313" key="2">
    <source>
        <dbReference type="EMBL" id="PJD75342.1"/>
    </source>
</evidence>
<evidence type="ECO:0000313" key="3">
    <source>
        <dbReference type="Proteomes" id="UP000230495"/>
    </source>
</evidence>
<dbReference type="GO" id="GO:0016740">
    <property type="term" value="F:transferase activity"/>
    <property type="evidence" value="ECO:0007669"/>
    <property type="project" value="UniProtKB-KW"/>
</dbReference>
<dbReference type="InterPro" id="IPR002575">
    <property type="entry name" value="Aminoglycoside_PTrfase"/>
</dbReference>
<evidence type="ECO:0000259" key="1">
    <source>
        <dbReference type="Pfam" id="PF01636"/>
    </source>
</evidence>
<accession>A0A2J0PKV9</accession>
<dbReference type="STRING" id="208224.BH713_08815"/>
<dbReference type="RefSeq" id="WP_032665307.1">
    <property type="nucleotide sequence ID" value="NZ_CBCYCV010000059.1"/>
</dbReference>
<dbReference type="Proteomes" id="UP000230495">
    <property type="component" value="Unassembled WGS sequence"/>
</dbReference>
<dbReference type="SUPFAM" id="SSF56112">
    <property type="entry name" value="Protein kinase-like (PK-like)"/>
    <property type="match status" value="1"/>
</dbReference>